<name>A0A7M5WQ51_9CNID</name>
<sequence length="475" mass="53262">MDSDDSEEPLHNVVEGEDAEPLGEKPMKLKVYKQRWFILFIFSCVSFANGVLYTCIVSINDIIARYYRVKEDRVDWAGNIFPFMYIFMALPSAYMMTSLGLRTLVIIGSSLNAIGTCLHFAGVFGNGYRFIMGGQVAAALSFPTILQVPVRLSTVWFPEYEHAKATSIAMVANVFGLGIGFLQPSYMVPDVETKEDIYAGLYDLYLTHLIFLIVCLGLVYSFFKEKPPLPPSFAAAVSKFRTEDDDSVEKEGESPTMIQSIKVLTVNKNFLILTQAYALYFGLYLFYVTCLNDMVSHLVEEIYIGWMGFSADVAAIIGILVCSVIIDKFQAYQICSLVLTFGVLVSWTLFALSVVRWKSTIALFVTYAMVSLFGAPFFVVGIEYTAEVTYPISEGLSSAIILLLGNLYGFLMVLFFGSWIEKGHLGFATYFVIGVYAVCFILVCFLRQTLNRHDAERHHKRPQTTNGEENDPLLI</sequence>
<evidence type="ECO:0000313" key="7">
    <source>
        <dbReference type="EnsemblMetazoa" id="CLYHEMP000555.1"/>
    </source>
</evidence>
<keyword evidence="8" id="KW-1185">Reference proteome</keyword>
<dbReference type="SUPFAM" id="SSF103473">
    <property type="entry name" value="MFS general substrate transporter"/>
    <property type="match status" value="1"/>
</dbReference>
<feature type="transmembrane region" description="Helical" evidence="6">
    <location>
        <begin position="202"/>
        <end position="223"/>
    </location>
</feature>
<feature type="transmembrane region" description="Helical" evidence="6">
    <location>
        <begin position="361"/>
        <end position="384"/>
    </location>
</feature>
<comment type="subcellular location">
    <subcellularLocation>
        <location evidence="1">Membrane</location>
        <topology evidence="1">Multi-pass membrane protein</topology>
    </subcellularLocation>
</comment>
<feature type="region of interest" description="Disordered" evidence="5">
    <location>
        <begin position="456"/>
        <end position="475"/>
    </location>
</feature>
<feature type="transmembrane region" description="Helical" evidence="6">
    <location>
        <begin position="104"/>
        <end position="124"/>
    </location>
</feature>
<protein>
    <recommendedName>
        <fullName evidence="9">Major facilitator superfamily (MFS) profile domain-containing protein</fullName>
    </recommendedName>
</protein>
<feature type="transmembrane region" description="Helical" evidence="6">
    <location>
        <begin position="79"/>
        <end position="97"/>
    </location>
</feature>
<dbReference type="RefSeq" id="XP_066912880.1">
    <property type="nucleotide sequence ID" value="XM_067056779.1"/>
</dbReference>
<evidence type="ECO:0000256" key="2">
    <source>
        <dbReference type="ARBA" id="ARBA00022692"/>
    </source>
</evidence>
<keyword evidence="3 6" id="KW-1133">Transmembrane helix</keyword>
<evidence type="ECO:0000256" key="5">
    <source>
        <dbReference type="SAM" id="MobiDB-lite"/>
    </source>
</evidence>
<proteinExistence type="predicted"/>
<dbReference type="GO" id="GO:0016020">
    <property type="term" value="C:membrane"/>
    <property type="evidence" value="ECO:0007669"/>
    <property type="project" value="UniProtKB-SubCell"/>
</dbReference>
<evidence type="ECO:0000256" key="6">
    <source>
        <dbReference type="SAM" id="Phobius"/>
    </source>
</evidence>
<dbReference type="EnsemblMetazoa" id="CLYHEMT000555.1">
    <property type="protein sequence ID" value="CLYHEMP000555.1"/>
    <property type="gene ID" value="CLYHEMG000555"/>
</dbReference>
<evidence type="ECO:0008006" key="9">
    <source>
        <dbReference type="Google" id="ProtNLM"/>
    </source>
</evidence>
<organism evidence="7 8">
    <name type="scientific">Clytia hemisphaerica</name>
    <dbReference type="NCBI Taxonomy" id="252671"/>
    <lineage>
        <taxon>Eukaryota</taxon>
        <taxon>Metazoa</taxon>
        <taxon>Cnidaria</taxon>
        <taxon>Hydrozoa</taxon>
        <taxon>Hydroidolina</taxon>
        <taxon>Leptothecata</taxon>
        <taxon>Obeliida</taxon>
        <taxon>Clytiidae</taxon>
        <taxon>Clytia</taxon>
    </lineage>
</organism>
<dbReference type="GO" id="GO:0022857">
    <property type="term" value="F:transmembrane transporter activity"/>
    <property type="evidence" value="ECO:0007669"/>
    <property type="project" value="InterPro"/>
</dbReference>
<feature type="transmembrane region" description="Helical" evidence="6">
    <location>
        <begin position="270"/>
        <end position="288"/>
    </location>
</feature>
<keyword evidence="4 6" id="KW-0472">Membrane</keyword>
<evidence type="ECO:0000256" key="4">
    <source>
        <dbReference type="ARBA" id="ARBA00023136"/>
    </source>
</evidence>
<feature type="transmembrane region" description="Helical" evidence="6">
    <location>
        <begin position="396"/>
        <end position="419"/>
    </location>
</feature>
<evidence type="ECO:0000313" key="8">
    <source>
        <dbReference type="Proteomes" id="UP000594262"/>
    </source>
</evidence>
<accession>A0A7M5WQ51</accession>
<dbReference type="Proteomes" id="UP000594262">
    <property type="component" value="Unplaced"/>
</dbReference>
<evidence type="ECO:0000256" key="3">
    <source>
        <dbReference type="ARBA" id="ARBA00022989"/>
    </source>
</evidence>
<dbReference type="Gene3D" id="1.20.1250.20">
    <property type="entry name" value="MFS general substrate transporter like domains"/>
    <property type="match status" value="2"/>
</dbReference>
<feature type="transmembrane region" description="Helical" evidence="6">
    <location>
        <begin position="425"/>
        <end position="446"/>
    </location>
</feature>
<dbReference type="InterPro" id="IPR011701">
    <property type="entry name" value="MFS"/>
</dbReference>
<dbReference type="InterPro" id="IPR049680">
    <property type="entry name" value="FLVCR1-2_SLC49-like"/>
</dbReference>
<reference evidence="7" key="1">
    <citation type="submission" date="2021-01" db="UniProtKB">
        <authorList>
            <consortium name="EnsemblMetazoa"/>
        </authorList>
    </citation>
    <scope>IDENTIFICATION</scope>
</reference>
<feature type="transmembrane region" description="Helical" evidence="6">
    <location>
        <begin position="162"/>
        <end position="182"/>
    </location>
</feature>
<dbReference type="Pfam" id="PF07690">
    <property type="entry name" value="MFS_1"/>
    <property type="match status" value="1"/>
</dbReference>
<feature type="transmembrane region" description="Helical" evidence="6">
    <location>
        <begin position="36"/>
        <end position="59"/>
    </location>
</feature>
<feature type="transmembrane region" description="Helical" evidence="6">
    <location>
        <begin position="337"/>
        <end position="355"/>
    </location>
</feature>
<evidence type="ECO:0000256" key="1">
    <source>
        <dbReference type="ARBA" id="ARBA00004141"/>
    </source>
</evidence>
<dbReference type="InterPro" id="IPR036259">
    <property type="entry name" value="MFS_trans_sf"/>
</dbReference>
<dbReference type="OrthoDB" id="422206at2759"/>
<dbReference type="GeneID" id="136800166"/>
<feature type="transmembrane region" description="Helical" evidence="6">
    <location>
        <begin position="303"/>
        <end position="325"/>
    </location>
</feature>
<dbReference type="PANTHER" id="PTHR10924">
    <property type="entry name" value="MAJOR FACILITATOR SUPERFAMILY PROTEIN-RELATED"/>
    <property type="match status" value="1"/>
</dbReference>
<keyword evidence="2 6" id="KW-0812">Transmembrane</keyword>
<dbReference type="PANTHER" id="PTHR10924:SF6">
    <property type="entry name" value="SOLUTE CARRIER FAMILY 49 MEMBER A3"/>
    <property type="match status" value="1"/>
</dbReference>
<dbReference type="AlphaFoldDB" id="A0A7M5WQ51"/>